<proteinExistence type="predicted"/>
<dbReference type="InterPro" id="IPR001584">
    <property type="entry name" value="Integrase_cat-core"/>
</dbReference>
<dbReference type="Pfam" id="PF13976">
    <property type="entry name" value="gag_pre-integrs"/>
    <property type="match status" value="1"/>
</dbReference>
<evidence type="ECO:0000313" key="2">
    <source>
        <dbReference type="EMBL" id="SPD19731.1"/>
    </source>
</evidence>
<dbReference type="InterPro" id="IPR039537">
    <property type="entry name" value="Retrotran_Ty1/copia-like"/>
</dbReference>
<dbReference type="GO" id="GO:0003676">
    <property type="term" value="F:nucleic acid binding"/>
    <property type="evidence" value="ECO:0007669"/>
    <property type="project" value="InterPro"/>
</dbReference>
<dbReference type="InterPro" id="IPR025724">
    <property type="entry name" value="GAG-pre-integrase_dom"/>
</dbReference>
<name>A0A2N9I7B0_FAGSY</name>
<dbReference type="InterPro" id="IPR036397">
    <property type="entry name" value="RNaseH_sf"/>
</dbReference>
<dbReference type="Gene3D" id="3.30.420.10">
    <property type="entry name" value="Ribonuclease H-like superfamily/Ribonuclease H"/>
    <property type="match status" value="1"/>
</dbReference>
<protein>
    <recommendedName>
        <fullName evidence="1">Integrase catalytic domain-containing protein</fullName>
    </recommendedName>
</protein>
<reference evidence="2" key="1">
    <citation type="submission" date="2018-02" db="EMBL/GenBank/DDBJ databases">
        <authorList>
            <person name="Cohen D.B."/>
            <person name="Kent A.D."/>
        </authorList>
    </citation>
    <scope>NUCLEOTIDE SEQUENCE</scope>
</reference>
<dbReference type="Pfam" id="PF14223">
    <property type="entry name" value="Retrotran_gag_2"/>
    <property type="match status" value="1"/>
</dbReference>
<feature type="domain" description="Integrase catalytic" evidence="1">
    <location>
        <begin position="435"/>
        <end position="541"/>
    </location>
</feature>
<evidence type="ECO:0000259" key="1">
    <source>
        <dbReference type="PROSITE" id="PS50994"/>
    </source>
</evidence>
<dbReference type="SUPFAM" id="SSF53098">
    <property type="entry name" value="Ribonuclease H-like"/>
    <property type="match status" value="1"/>
</dbReference>
<dbReference type="PANTHER" id="PTHR42648">
    <property type="entry name" value="TRANSPOSASE, PUTATIVE-RELATED"/>
    <property type="match status" value="1"/>
</dbReference>
<organism evidence="2">
    <name type="scientific">Fagus sylvatica</name>
    <name type="common">Beechnut</name>
    <dbReference type="NCBI Taxonomy" id="28930"/>
    <lineage>
        <taxon>Eukaryota</taxon>
        <taxon>Viridiplantae</taxon>
        <taxon>Streptophyta</taxon>
        <taxon>Embryophyta</taxon>
        <taxon>Tracheophyta</taxon>
        <taxon>Spermatophyta</taxon>
        <taxon>Magnoliopsida</taxon>
        <taxon>eudicotyledons</taxon>
        <taxon>Gunneridae</taxon>
        <taxon>Pentapetalae</taxon>
        <taxon>rosids</taxon>
        <taxon>fabids</taxon>
        <taxon>Fagales</taxon>
        <taxon>Fagaceae</taxon>
        <taxon>Fagus</taxon>
    </lineage>
</organism>
<dbReference type="Pfam" id="PF25597">
    <property type="entry name" value="SH3_retrovirus"/>
    <property type="match status" value="1"/>
</dbReference>
<dbReference type="PROSITE" id="PS50994">
    <property type="entry name" value="INTEGRASE"/>
    <property type="match status" value="1"/>
</dbReference>
<dbReference type="EMBL" id="OIVN01004879">
    <property type="protein sequence ID" value="SPD19731.1"/>
    <property type="molecule type" value="Genomic_DNA"/>
</dbReference>
<gene>
    <name evidence="2" type="ORF">FSB_LOCUS47613</name>
</gene>
<dbReference type="InterPro" id="IPR057670">
    <property type="entry name" value="SH3_retrovirus"/>
</dbReference>
<dbReference type="AlphaFoldDB" id="A0A2N9I7B0"/>
<dbReference type="PANTHER" id="PTHR42648:SF28">
    <property type="entry name" value="TRANSPOSON-ENCODED PROTEIN WITH RIBONUCLEASE H-LIKE AND RETROVIRUS ZINC FINGER-LIKE DOMAINS"/>
    <property type="match status" value="1"/>
</dbReference>
<dbReference type="GO" id="GO:0015074">
    <property type="term" value="P:DNA integration"/>
    <property type="evidence" value="ECO:0007669"/>
    <property type="project" value="InterPro"/>
</dbReference>
<accession>A0A2N9I7B0</accession>
<dbReference type="InterPro" id="IPR012337">
    <property type="entry name" value="RNaseH-like_sf"/>
</dbReference>
<sequence>MTSAPIRTSCSGEHMVWLISLLIIPPDKKDPTYEDWMSGDSVVMGWLWHSMEPHVSTTVEFCDSSKKIWDSIAESFAHQSNVSQVYEMYEKIFTTKQSGKPLSEYYSTLKNLWNQLLQYRPFTTDLEQQKHHWEEFMIASLLSGLDSDLRGFKDQILASETLPTATNAYSRLLRLSLGQNSSVSLESMTLVSSSGGHGFCGGSRGSGHTGGRGDRKCDHCGGTSHTEPYCWVKYGKPNYVYQVIAQPQSTSISSRHATSSSGSCDALTTQLSELVQQLRSTLPFSSIATLADSGNVVGVAHSSPSWVIDSGANKHISGVLHPTKSLSLPSSPFVPDSPFNLLYDLKTKKMIGSGHEKDGLYYLDTNKSVSPPSQLLSATVSPLQWHFRLGHPSLAKLKSAIPALSHVPSLECEACQLGKHHHSSFSSSSHSRQPESFDVFNERIKILRFDNALEYTQLVVDSFCADRGIIHQTSCPRTSQQNGVAERKHRHLLDVARTLLFHMHVPKHFWGDAVLTARLINRMPSVFLNNKSPFSLLYPERAPFSLTPRVFGCVAFVHVLDLGCGKLSPRSRKCIFLEYSRTQKDYRCYNPESRRYFVSADVTFFESTPFFSSSGQCLSSDLIVSREGEVSFPSPTLPISLSPQVPLASQPNPHLQVYQRSQDRRVVSYSPDATSYLSEVPTPSSSLPKIDDLPIVLRRGKHTCTQHPIAHFLSYNRVSPCLHSFACTMSSISIPSSYKQALSSSGWKHAMDEEMSALYKNQTLGAHCSSLVLIK</sequence>